<dbReference type="EMBL" id="AZHE01000002">
    <property type="protein sequence ID" value="KHO00366.1"/>
    <property type="molecule type" value="Genomic_DNA"/>
</dbReference>
<dbReference type="HOGENOM" id="CLU_025527_0_0_1"/>
<evidence type="ECO:0000256" key="1">
    <source>
        <dbReference type="SAM" id="MobiDB-lite"/>
    </source>
</evidence>
<gene>
    <name evidence="2" type="ORF">MAM_01144</name>
</gene>
<dbReference type="GeneID" id="63735599"/>
<name>A0A0B2X4Z4_METAS</name>
<proteinExistence type="predicted"/>
<reference evidence="2 3" key="1">
    <citation type="journal article" date="2014" name="Proc. Natl. Acad. Sci. U.S.A.">
        <title>Trajectory and genomic determinants of fungal-pathogen speciation and host adaptation.</title>
        <authorList>
            <person name="Hu X."/>
            <person name="Xiao G."/>
            <person name="Zheng P."/>
            <person name="Shang Y."/>
            <person name="Su Y."/>
            <person name="Zhang X."/>
            <person name="Liu X."/>
            <person name="Zhan S."/>
            <person name="St Leger R.J."/>
            <person name="Wang C."/>
        </authorList>
    </citation>
    <scope>NUCLEOTIDE SEQUENCE [LARGE SCALE GENOMIC DNA]</scope>
    <source>
        <strain evidence="2 3">ARSEF 1941</strain>
    </source>
</reference>
<dbReference type="InterPro" id="IPR032675">
    <property type="entry name" value="LRR_dom_sf"/>
</dbReference>
<dbReference type="Gene3D" id="3.80.10.10">
    <property type="entry name" value="Ribonuclease Inhibitor"/>
    <property type="match status" value="1"/>
</dbReference>
<organism evidence="2 3">
    <name type="scientific">Metarhizium album (strain ARSEF 1941)</name>
    <dbReference type="NCBI Taxonomy" id="1081103"/>
    <lineage>
        <taxon>Eukaryota</taxon>
        <taxon>Fungi</taxon>
        <taxon>Dikarya</taxon>
        <taxon>Ascomycota</taxon>
        <taxon>Pezizomycotina</taxon>
        <taxon>Sordariomycetes</taxon>
        <taxon>Hypocreomycetidae</taxon>
        <taxon>Hypocreales</taxon>
        <taxon>Clavicipitaceae</taxon>
        <taxon>Metarhizium</taxon>
    </lineage>
</organism>
<protein>
    <submittedName>
        <fullName evidence="2">Uncharacterized protein</fullName>
    </submittedName>
</protein>
<accession>A0A0B2X4Z4</accession>
<evidence type="ECO:0000313" key="3">
    <source>
        <dbReference type="Proteomes" id="UP000030816"/>
    </source>
</evidence>
<sequence length="426" mass="47744">MSTETLVSVLEQNTKVEVENLPLGSPHGDLHESLLDPNFTRHLVSLKVARPTPPLTAKVDSLKRLLVQCPSLERLHYEDVGHGTSFALSTGERLPAFSSLVLKSYDWSPSAEEVQRHWSLSETKSLVLVSVPLFNFLESISPRDLSNLARLQVNDNWAHASEAREEATRGLCLLVRHHIKALEVLDIICHTKLFHVECILQHGGSLGRVHFRDYVGLSHDDGECPTLRPEEVTRLGQGLPFVHTLELDTDEALRCPPESLRGVASFPMLRTLMLHVRTLLRTTDKDGATRDRDYESAHADVLLPRAAEGEKQAGSAVEEHYRKCRRMATGHVMLRRMGSEWRRKNAQGMFAERLLRAGERRNRPLQGSRRRNATTIGDASRRRNIDATCGVHTCIGGKLYLGITSRHGYTRTASKDLGSFQHPVPA</sequence>
<feature type="region of interest" description="Disordered" evidence="1">
    <location>
        <begin position="360"/>
        <end position="379"/>
    </location>
</feature>
<keyword evidence="3" id="KW-1185">Reference proteome</keyword>
<dbReference type="Proteomes" id="UP000030816">
    <property type="component" value="Unassembled WGS sequence"/>
</dbReference>
<dbReference type="OrthoDB" id="3594971at2759"/>
<evidence type="ECO:0000313" key="2">
    <source>
        <dbReference type="EMBL" id="KHO00366.1"/>
    </source>
</evidence>
<dbReference type="RefSeq" id="XP_040681431.1">
    <property type="nucleotide sequence ID" value="XM_040819943.1"/>
</dbReference>
<dbReference type="AlphaFoldDB" id="A0A0B2X4Z4"/>
<comment type="caution">
    <text evidence="2">The sequence shown here is derived from an EMBL/GenBank/DDBJ whole genome shotgun (WGS) entry which is preliminary data.</text>
</comment>